<reference evidence="2" key="1">
    <citation type="submission" date="2014-09" db="EMBL/GenBank/DDBJ databases">
        <authorList>
            <person name="Mudge J."/>
            <person name="Ramaraj T."/>
            <person name="Lindquist I.E."/>
            <person name="Bharti A.K."/>
            <person name="Sundararajan A."/>
            <person name="Cameron C.T."/>
            <person name="Woodward J.E."/>
            <person name="May G.D."/>
            <person name="Brubaker C."/>
            <person name="Broadhvest J."/>
            <person name="Wilkins T.A."/>
        </authorList>
    </citation>
    <scope>NUCLEOTIDE SEQUENCE</scope>
    <source>
        <strain evidence="2">cv. AKA8401</strain>
    </source>
</reference>
<sequence>MEKMDQHVISTRPGLSYTGRPHARVLLAESSTTYTGRPHARVYLTTLNMGVSHERVHVEPKFSPTRKRPLLKGF</sequence>
<keyword evidence="2" id="KW-1185">Reference proteome</keyword>
<protein>
    <submittedName>
        <fullName evidence="1">Uncharacterized protein</fullName>
    </submittedName>
</protein>
<accession>A0A0B0P2Q1</accession>
<name>A0A0B0P2Q1_GOSAR</name>
<dbReference type="Proteomes" id="UP000032142">
    <property type="component" value="Unassembled WGS sequence"/>
</dbReference>
<proteinExistence type="predicted"/>
<dbReference type="AlphaFoldDB" id="A0A0B0P2Q1"/>
<evidence type="ECO:0000313" key="1">
    <source>
        <dbReference type="EMBL" id="KHG21018.1"/>
    </source>
</evidence>
<gene>
    <name evidence="1" type="ORF">F383_26692</name>
</gene>
<organism evidence="1 2">
    <name type="scientific">Gossypium arboreum</name>
    <name type="common">Tree cotton</name>
    <name type="synonym">Gossypium nanking</name>
    <dbReference type="NCBI Taxonomy" id="29729"/>
    <lineage>
        <taxon>Eukaryota</taxon>
        <taxon>Viridiplantae</taxon>
        <taxon>Streptophyta</taxon>
        <taxon>Embryophyta</taxon>
        <taxon>Tracheophyta</taxon>
        <taxon>Spermatophyta</taxon>
        <taxon>Magnoliopsida</taxon>
        <taxon>eudicotyledons</taxon>
        <taxon>Gunneridae</taxon>
        <taxon>Pentapetalae</taxon>
        <taxon>rosids</taxon>
        <taxon>malvids</taxon>
        <taxon>Malvales</taxon>
        <taxon>Malvaceae</taxon>
        <taxon>Malvoideae</taxon>
        <taxon>Gossypium</taxon>
    </lineage>
</organism>
<evidence type="ECO:0000313" key="2">
    <source>
        <dbReference type="Proteomes" id="UP000032142"/>
    </source>
</evidence>
<dbReference type="EMBL" id="KN417321">
    <property type="protein sequence ID" value="KHG21018.1"/>
    <property type="molecule type" value="Genomic_DNA"/>
</dbReference>